<keyword evidence="5" id="KW-1133">Transmembrane helix</keyword>
<dbReference type="EMBL" id="CAJNOI010000684">
    <property type="protein sequence ID" value="CAF1329272.1"/>
    <property type="molecule type" value="Genomic_DNA"/>
</dbReference>
<reference evidence="8" key="1">
    <citation type="submission" date="2021-02" db="EMBL/GenBank/DDBJ databases">
        <authorList>
            <person name="Nowell W R."/>
        </authorList>
    </citation>
    <scope>NUCLEOTIDE SEQUENCE</scope>
</reference>
<evidence type="ECO:0000313" key="11">
    <source>
        <dbReference type="Proteomes" id="UP000663877"/>
    </source>
</evidence>
<evidence type="ECO:0000256" key="3">
    <source>
        <dbReference type="ARBA" id="ARBA00022679"/>
    </source>
</evidence>
<dbReference type="InterPro" id="IPR041711">
    <property type="entry name" value="Met-tRNA-FMT_N"/>
</dbReference>
<feature type="domain" description="Formyl transferase C-terminal" evidence="7">
    <location>
        <begin position="342"/>
        <end position="447"/>
    </location>
</feature>
<dbReference type="InterPro" id="IPR036477">
    <property type="entry name" value="Formyl_transf_N_sf"/>
</dbReference>
<evidence type="ECO:0000256" key="2">
    <source>
        <dbReference type="ARBA" id="ARBA00012261"/>
    </source>
</evidence>
<protein>
    <recommendedName>
        <fullName evidence="2">methionyl-tRNA formyltransferase</fullName>
        <ecNumber evidence="2">2.1.2.9</ecNumber>
    </recommendedName>
</protein>
<dbReference type="Proteomes" id="UP000663832">
    <property type="component" value="Unassembled WGS sequence"/>
</dbReference>
<sequence>MSMTALLFGFAMIDNILLLLINIYNIITLSDLETDLMNVRQCCTKLNQTFLPEIALHVMLTVFFIFSHHWLLFLLNVCLDLWFAYVYFKRQPGQLGIYDPLEINNRQRIKAKMRFSMFILHGRYFVHRHIHLFKHCYSTSTIKPLNVAFFGSDLFSMHILEHLYQLFLNDKSRIKCLEVVTTVSTLNTVMQGAEKLQLTTHVWPDIDSLISKSPVQFDVGILASFGQLLPKRLIESFPLGIINVHPSLLPRWRGSSPLIYTIASGDKTSGVSIMDIRPKHFDIGPVLMQQSFPLSTNMTMFELLKISADVGCSLLDKVLEDPIKSRENAQEQVLSGITYAHKINKYGYYIDWHNHTTEDIDRLYRALNQIANLRTMFRQKPVRLKLLTLINDQNILNDLNAISSQPGTAIYNKSLECICIRCKDGWIGFKKLAYLKSMYARDFQNGYISKIDRFVFDSIHNSLFDYIYERRVPK</sequence>
<keyword evidence="10" id="KW-1185">Reference proteome</keyword>
<dbReference type="SMART" id="SM01398">
    <property type="entry name" value="Cornichon"/>
    <property type="match status" value="1"/>
</dbReference>
<evidence type="ECO:0000313" key="9">
    <source>
        <dbReference type="EMBL" id="CAF1588758.1"/>
    </source>
</evidence>
<keyword evidence="4" id="KW-0648">Protein biosynthesis</keyword>
<comment type="similarity">
    <text evidence="1">Belongs to the Fmt family.</text>
</comment>
<evidence type="ECO:0000313" key="10">
    <source>
        <dbReference type="Proteomes" id="UP000663832"/>
    </source>
</evidence>
<keyword evidence="3" id="KW-0808">Transferase</keyword>
<dbReference type="SUPFAM" id="SSF53328">
    <property type="entry name" value="Formyltransferase"/>
    <property type="match status" value="1"/>
</dbReference>
<dbReference type="InterPro" id="IPR011034">
    <property type="entry name" value="Formyl_transferase-like_C_sf"/>
</dbReference>
<feature type="transmembrane region" description="Helical" evidence="5">
    <location>
        <begin position="7"/>
        <end position="27"/>
    </location>
</feature>
<dbReference type="InterPro" id="IPR005793">
    <property type="entry name" value="Formyl_trans_C"/>
</dbReference>
<dbReference type="Pfam" id="PF00551">
    <property type="entry name" value="Formyl_trans_N"/>
    <property type="match status" value="1"/>
</dbReference>
<dbReference type="InterPro" id="IPR002376">
    <property type="entry name" value="Formyl_transf_N"/>
</dbReference>
<comment type="caution">
    <text evidence="8">The sequence shown here is derived from an EMBL/GenBank/DDBJ whole genome shotgun (WGS) entry which is preliminary data.</text>
</comment>
<evidence type="ECO:0000259" key="6">
    <source>
        <dbReference type="Pfam" id="PF00551"/>
    </source>
</evidence>
<dbReference type="EMBL" id="CAJNOM010001053">
    <property type="protein sequence ID" value="CAF1588758.1"/>
    <property type="molecule type" value="Genomic_DNA"/>
</dbReference>
<organism evidence="8 11">
    <name type="scientific">Adineta steineri</name>
    <dbReference type="NCBI Taxonomy" id="433720"/>
    <lineage>
        <taxon>Eukaryota</taxon>
        <taxon>Metazoa</taxon>
        <taxon>Spiralia</taxon>
        <taxon>Gnathifera</taxon>
        <taxon>Rotifera</taxon>
        <taxon>Eurotatoria</taxon>
        <taxon>Bdelloidea</taxon>
        <taxon>Adinetida</taxon>
        <taxon>Adinetidae</taxon>
        <taxon>Adineta</taxon>
    </lineage>
</organism>
<name>A0A815FQZ2_9BILA</name>
<evidence type="ECO:0000313" key="8">
    <source>
        <dbReference type="EMBL" id="CAF1329272.1"/>
    </source>
</evidence>
<dbReference type="InterPro" id="IPR003377">
    <property type="entry name" value="Cornichon"/>
</dbReference>
<accession>A0A815FQZ2</accession>
<dbReference type="Pfam" id="PF02911">
    <property type="entry name" value="Formyl_trans_C"/>
    <property type="match status" value="1"/>
</dbReference>
<keyword evidence="5" id="KW-0812">Transmembrane</keyword>
<evidence type="ECO:0000256" key="5">
    <source>
        <dbReference type="SAM" id="Phobius"/>
    </source>
</evidence>
<dbReference type="GO" id="GO:0004479">
    <property type="term" value="F:methionyl-tRNA formyltransferase activity"/>
    <property type="evidence" value="ECO:0007669"/>
    <property type="project" value="UniProtKB-EC"/>
</dbReference>
<dbReference type="PANTHER" id="PTHR11138:SF5">
    <property type="entry name" value="METHIONYL-TRNA FORMYLTRANSFERASE, MITOCHONDRIAL"/>
    <property type="match status" value="1"/>
</dbReference>
<dbReference type="Gene3D" id="3.40.50.12230">
    <property type="match status" value="1"/>
</dbReference>
<dbReference type="CDD" id="cd08646">
    <property type="entry name" value="FMT_core_Met-tRNA-FMT_N"/>
    <property type="match status" value="1"/>
</dbReference>
<dbReference type="Proteomes" id="UP000663877">
    <property type="component" value="Unassembled WGS sequence"/>
</dbReference>
<evidence type="ECO:0000259" key="7">
    <source>
        <dbReference type="Pfam" id="PF02911"/>
    </source>
</evidence>
<feature type="transmembrane region" description="Helical" evidence="5">
    <location>
        <begin position="54"/>
        <end position="87"/>
    </location>
</feature>
<gene>
    <name evidence="8" type="ORF">BJG266_LOCUS33790</name>
    <name evidence="9" type="ORF">QVE165_LOCUS50968</name>
</gene>
<dbReference type="GO" id="GO:0005739">
    <property type="term" value="C:mitochondrion"/>
    <property type="evidence" value="ECO:0007669"/>
    <property type="project" value="TreeGrafter"/>
</dbReference>
<feature type="domain" description="Formyl transferase N-terminal" evidence="6">
    <location>
        <begin position="214"/>
        <end position="311"/>
    </location>
</feature>
<evidence type="ECO:0000256" key="4">
    <source>
        <dbReference type="ARBA" id="ARBA00022917"/>
    </source>
</evidence>
<dbReference type="SUPFAM" id="SSF50486">
    <property type="entry name" value="FMT C-terminal domain-like"/>
    <property type="match status" value="1"/>
</dbReference>
<keyword evidence="5" id="KW-0472">Membrane</keyword>
<dbReference type="PANTHER" id="PTHR11138">
    <property type="entry name" value="METHIONYL-TRNA FORMYLTRANSFERASE"/>
    <property type="match status" value="1"/>
</dbReference>
<dbReference type="Pfam" id="PF03311">
    <property type="entry name" value="Cornichon"/>
    <property type="match status" value="1"/>
</dbReference>
<dbReference type="EC" id="2.1.2.9" evidence="2"/>
<dbReference type="GO" id="GO:0016192">
    <property type="term" value="P:vesicle-mediated transport"/>
    <property type="evidence" value="ECO:0007669"/>
    <property type="project" value="InterPro"/>
</dbReference>
<proteinExistence type="inferred from homology"/>
<dbReference type="OrthoDB" id="10268103at2759"/>
<dbReference type="AlphaFoldDB" id="A0A815FQZ2"/>
<evidence type="ECO:0000256" key="1">
    <source>
        <dbReference type="ARBA" id="ARBA00010699"/>
    </source>
</evidence>